<name>A0A8S9LRC8_BRACR</name>
<feature type="compositionally biased region" description="Low complexity" evidence="1">
    <location>
        <begin position="51"/>
        <end position="68"/>
    </location>
</feature>
<gene>
    <name evidence="2" type="ORF">F2Q68_00046183</name>
    <name evidence="3" type="ORF">F2Q70_00013077</name>
</gene>
<feature type="region of interest" description="Disordered" evidence="1">
    <location>
        <begin position="21"/>
        <end position="76"/>
    </location>
</feature>
<sequence length="167" mass="17462">MATWSSFSSLSSAAIAPEEMTIEKAKRDGQPESFVVRDLKRQAPFRQSPTQSVSGQVISSSSWSSGSGPELCPPESLSHQLQIEEKLDGSNNAQLWIIVTYAAGRYGPGDIGVVIGGGCGFWSDGDLGPVGWDGAIEAAVKDMGVVVVVLVVFICIGGGCGGEYTFS</sequence>
<feature type="compositionally biased region" description="Basic and acidic residues" evidence="1">
    <location>
        <begin position="21"/>
        <end position="41"/>
    </location>
</feature>
<reference evidence="3" key="1">
    <citation type="submission" date="2019-12" db="EMBL/GenBank/DDBJ databases">
        <title>Genome sequencing and annotation of Brassica cretica.</title>
        <authorList>
            <person name="Studholme D.J."/>
            <person name="Sarris P.F."/>
        </authorList>
    </citation>
    <scope>NUCLEOTIDE SEQUENCE</scope>
    <source>
        <strain evidence="2">PFS-001/15</strain>
        <strain evidence="3">PFS-102/07</strain>
        <tissue evidence="3">Leaf</tissue>
    </source>
</reference>
<evidence type="ECO:0000256" key="1">
    <source>
        <dbReference type="SAM" id="MobiDB-lite"/>
    </source>
</evidence>
<dbReference type="Proteomes" id="UP000712281">
    <property type="component" value="Unassembled WGS sequence"/>
</dbReference>
<dbReference type="AlphaFoldDB" id="A0A8S9LRC8"/>
<dbReference type="EMBL" id="QGKY02000089">
    <property type="protein sequence ID" value="KAF2610144.1"/>
    <property type="molecule type" value="Genomic_DNA"/>
</dbReference>
<evidence type="ECO:0000313" key="2">
    <source>
        <dbReference type="EMBL" id="KAF2609379.1"/>
    </source>
</evidence>
<evidence type="ECO:0000313" key="3">
    <source>
        <dbReference type="EMBL" id="KAF2610144.1"/>
    </source>
</evidence>
<comment type="caution">
    <text evidence="3">The sequence shown here is derived from an EMBL/GenBank/DDBJ whole genome shotgun (WGS) entry which is preliminary data.</text>
</comment>
<dbReference type="EMBL" id="QGKW02000276">
    <property type="protein sequence ID" value="KAF2609379.1"/>
    <property type="molecule type" value="Genomic_DNA"/>
</dbReference>
<organism evidence="3">
    <name type="scientific">Brassica cretica</name>
    <name type="common">Mustard</name>
    <dbReference type="NCBI Taxonomy" id="69181"/>
    <lineage>
        <taxon>Eukaryota</taxon>
        <taxon>Viridiplantae</taxon>
        <taxon>Streptophyta</taxon>
        <taxon>Embryophyta</taxon>
        <taxon>Tracheophyta</taxon>
        <taxon>Spermatophyta</taxon>
        <taxon>Magnoliopsida</taxon>
        <taxon>eudicotyledons</taxon>
        <taxon>Gunneridae</taxon>
        <taxon>Pentapetalae</taxon>
        <taxon>rosids</taxon>
        <taxon>malvids</taxon>
        <taxon>Brassicales</taxon>
        <taxon>Brassicaceae</taxon>
        <taxon>Brassiceae</taxon>
        <taxon>Brassica</taxon>
    </lineage>
</organism>
<protein>
    <submittedName>
        <fullName evidence="3">Uncharacterized protein</fullName>
    </submittedName>
</protein>
<proteinExistence type="predicted"/>
<accession>A0A8S9LRC8</accession>